<keyword evidence="6" id="KW-0694">RNA-binding</keyword>
<keyword evidence="2" id="KW-1277">Toxin-antitoxin system</keyword>
<keyword evidence="4" id="KW-0255">Endonuclease</keyword>
<evidence type="ECO:0000256" key="2">
    <source>
        <dbReference type="ARBA" id="ARBA00022649"/>
    </source>
</evidence>
<comment type="caution">
    <text evidence="8">The sequence shown here is derived from an EMBL/GenBank/DDBJ whole genome shotgun (WGS) entry which is preliminary data.</text>
</comment>
<keyword evidence="5" id="KW-0378">Hydrolase</keyword>
<evidence type="ECO:0000313" key="9">
    <source>
        <dbReference type="Proteomes" id="UP000176494"/>
    </source>
</evidence>
<evidence type="ECO:0000256" key="3">
    <source>
        <dbReference type="ARBA" id="ARBA00022722"/>
    </source>
</evidence>
<dbReference type="InterPro" id="IPR012933">
    <property type="entry name" value="HicA_mRNA_interferase"/>
</dbReference>
<dbReference type="GO" id="GO:0003729">
    <property type="term" value="F:mRNA binding"/>
    <property type="evidence" value="ECO:0007669"/>
    <property type="project" value="InterPro"/>
</dbReference>
<evidence type="ECO:0000256" key="1">
    <source>
        <dbReference type="ARBA" id="ARBA00006620"/>
    </source>
</evidence>
<dbReference type="EMBL" id="MHTG01000005">
    <property type="protein sequence ID" value="OHA57816.1"/>
    <property type="molecule type" value="Genomic_DNA"/>
</dbReference>
<sequence length="75" mass="8906">MPKLKPVSWKEFEKFLKFIGCVFLREKGDHRVWGRTGLKRPVVIPKVKSIPIFVIRNNLRILNIQVSEYLEILDK</sequence>
<keyword evidence="7" id="KW-0346">Stress response</keyword>
<organism evidence="8 9">
    <name type="scientific">Candidatus Vogelbacteria bacterium GWA1_51_14</name>
    <dbReference type="NCBI Taxonomy" id="1802435"/>
    <lineage>
        <taxon>Bacteria</taxon>
        <taxon>Candidatus Vogeliibacteriota</taxon>
    </lineage>
</organism>
<reference evidence="8 9" key="1">
    <citation type="journal article" date="2016" name="Nat. Commun.">
        <title>Thousands of microbial genomes shed light on interconnected biogeochemical processes in an aquifer system.</title>
        <authorList>
            <person name="Anantharaman K."/>
            <person name="Brown C.T."/>
            <person name="Hug L.A."/>
            <person name="Sharon I."/>
            <person name="Castelle C.J."/>
            <person name="Probst A.J."/>
            <person name="Thomas B.C."/>
            <person name="Singh A."/>
            <person name="Wilkins M.J."/>
            <person name="Karaoz U."/>
            <person name="Brodie E.L."/>
            <person name="Williams K.H."/>
            <person name="Hubbard S.S."/>
            <person name="Banfield J.F."/>
        </authorList>
    </citation>
    <scope>NUCLEOTIDE SEQUENCE [LARGE SCALE GENOMIC DNA]</scope>
</reference>
<evidence type="ECO:0000256" key="4">
    <source>
        <dbReference type="ARBA" id="ARBA00022759"/>
    </source>
</evidence>
<accession>A0A1G2QB48</accession>
<evidence type="ECO:0000256" key="7">
    <source>
        <dbReference type="ARBA" id="ARBA00023016"/>
    </source>
</evidence>
<keyword evidence="3" id="KW-0540">Nuclease</keyword>
<dbReference type="InterPro" id="IPR038570">
    <property type="entry name" value="HicA_sf"/>
</dbReference>
<dbReference type="GO" id="GO:0004519">
    <property type="term" value="F:endonuclease activity"/>
    <property type="evidence" value="ECO:0007669"/>
    <property type="project" value="UniProtKB-KW"/>
</dbReference>
<dbReference type="Proteomes" id="UP000176494">
    <property type="component" value="Unassembled WGS sequence"/>
</dbReference>
<evidence type="ECO:0000256" key="5">
    <source>
        <dbReference type="ARBA" id="ARBA00022801"/>
    </source>
</evidence>
<evidence type="ECO:0000313" key="8">
    <source>
        <dbReference type="EMBL" id="OHA57816.1"/>
    </source>
</evidence>
<proteinExistence type="inferred from homology"/>
<dbReference type="Pfam" id="PF07927">
    <property type="entry name" value="HicA_toxin"/>
    <property type="match status" value="1"/>
</dbReference>
<evidence type="ECO:0008006" key="10">
    <source>
        <dbReference type="Google" id="ProtNLM"/>
    </source>
</evidence>
<comment type="similarity">
    <text evidence="1">Belongs to the HicA mRNA interferase family.</text>
</comment>
<dbReference type="SUPFAM" id="SSF54786">
    <property type="entry name" value="YcfA/nrd intein domain"/>
    <property type="match status" value="1"/>
</dbReference>
<gene>
    <name evidence="8" type="ORF">A2114_00930</name>
</gene>
<dbReference type="AlphaFoldDB" id="A0A1G2QB48"/>
<dbReference type="Gene3D" id="3.30.920.30">
    <property type="entry name" value="Hypothetical protein"/>
    <property type="match status" value="1"/>
</dbReference>
<name>A0A1G2QB48_9BACT</name>
<protein>
    <recommendedName>
        <fullName evidence="10">Addiction module toxin, HicA family</fullName>
    </recommendedName>
</protein>
<dbReference type="GO" id="GO:0016787">
    <property type="term" value="F:hydrolase activity"/>
    <property type="evidence" value="ECO:0007669"/>
    <property type="project" value="UniProtKB-KW"/>
</dbReference>
<evidence type="ECO:0000256" key="6">
    <source>
        <dbReference type="ARBA" id="ARBA00022884"/>
    </source>
</evidence>